<dbReference type="InterPro" id="IPR050294">
    <property type="entry name" value="RnfB_subfamily"/>
</dbReference>
<dbReference type="Proteomes" id="UP000480151">
    <property type="component" value="Unassembled WGS sequence"/>
</dbReference>
<keyword evidence="3" id="KW-0677">Repeat</keyword>
<evidence type="ECO:0000256" key="3">
    <source>
        <dbReference type="ARBA" id="ARBA00022737"/>
    </source>
</evidence>
<dbReference type="PROSITE" id="PS00198">
    <property type="entry name" value="4FE4S_FER_1"/>
    <property type="match status" value="1"/>
</dbReference>
<feature type="domain" description="4Fe-4S ferredoxin-type" evidence="6">
    <location>
        <begin position="7"/>
        <end position="27"/>
    </location>
</feature>
<dbReference type="GO" id="GO:0051539">
    <property type="term" value="F:4 iron, 4 sulfur cluster binding"/>
    <property type="evidence" value="ECO:0007669"/>
    <property type="project" value="UniProtKB-KW"/>
</dbReference>
<dbReference type="RefSeq" id="WP_165100259.1">
    <property type="nucleotide sequence ID" value="NZ_JAAKGU010000008.1"/>
</dbReference>
<dbReference type="InterPro" id="IPR017896">
    <property type="entry name" value="4Fe4S_Fe-S-bd"/>
</dbReference>
<name>A0A6M1PK90_9BACL</name>
<dbReference type="PROSITE" id="PS51379">
    <property type="entry name" value="4FE4S_FER_2"/>
    <property type="match status" value="2"/>
</dbReference>
<keyword evidence="8" id="KW-1185">Reference proteome</keyword>
<dbReference type="PANTHER" id="PTHR42859:SF17">
    <property type="entry name" value="ELECTRON TRANSPORT PROTEIN HYDN-RELATED"/>
    <property type="match status" value="1"/>
</dbReference>
<dbReference type="AlphaFoldDB" id="A0A6M1PK90"/>
<proteinExistence type="predicted"/>
<evidence type="ECO:0000313" key="7">
    <source>
        <dbReference type="EMBL" id="NGM84037.1"/>
    </source>
</evidence>
<dbReference type="InterPro" id="IPR017900">
    <property type="entry name" value="4Fe4S_Fe_S_CS"/>
</dbReference>
<dbReference type="Gene3D" id="3.30.70.20">
    <property type="match status" value="2"/>
</dbReference>
<dbReference type="PANTHER" id="PTHR42859">
    <property type="entry name" value="OXIDOREDUCTASE"/>
    <property type="match status" value="1"/>
</dbReference>
<keyword evidence="2" id="KW-0479">Metal-binding</keyword>
<keyword evidence="1" id="KW-0004">4Fe-4S</keyword>
<evidence type="ECO:0000256" key="2">
    <source>
        <dbReference type="ARBA" id="ARBA00022723"/>
    </source>
</evidence>
<keyword evidence="4" id="KW-0408">Iron</keyword>
<evidence type="ECO:0000256" key="4">
    <source>
        <dbReference type="ARBA" id="ARBA00023004"/>
    </source>
</evidence>
<dbReference type="GO" id="GO:0046872">
    <property type="term" value="F:metal ion binding"/>
    <property type="evidence" value="ECO:0007669"/>
    <property type="project" value="UniProtKB-KW"/>
</dbReference>
<reference evidence="7 8" key="1">
    <citation type="submission" date="2020-02" db="EMBL/GenBank/DDBJ databases">
        <authorList>
            <person name="Gao J."/>
            <person name="Sun J."/>
        </authorList>
    </citation>
    <scope>NUCLEOTIDE SEQUENCE [LARGE SCALE GENOMIC DNA]</scope>
    <source>
        <strain evidence="7 8">7124</strain>
    </source>
</reference>
<evidence type="ECO:0000313" key="8">
    <source>
        <dbReference type="Proteomes" id="UP000480151"/>
    </source>
</evidence>
<dbReference type="CDD" id="cd10554">
    <property type="entry name" value="HycB_like"/>
    <property type="match status" value="1"/>
</dbReference>
<sequence length="224" mass="23662">MKNERTNSFVIAEASKCIGCKACELACFAVHNQDHGVAGAVGTVTTPVLPRLYVIRTDSFTMPLQCRHCENAPCAGVCPVQAIRQEDGAILIDEDRCIGCKGCAMVCPFGAISLYKAYTGGQELKQPFLREQQNGGLDRKARVVAYKCDLCRNIAVPGTTTVSGEMAASNAGYSTGSHAGDGGGPVPACVSVCPEQALTLVSPERETSRSRAAESLSCLSRLKL</sequence>
<evidence type="ECO:0000256" key="5">
    <source>
        <dbReference type="ARBA" id="ARBA00023014"/>
    </source>
</evidence>
<feature type="domain" description="4Fe-4S ferredoxin-type" evidence="6">
    <location>
        <begin position="88"/>
        <end position="117"/>
    </location>
</feature>
<accession>A0A6M1PK90</accession>
<dbReference type="EMBL" id="JAAKGU010000008">
    <property type="protein sequence ID" value="NGM84037.1"/>
    <property type="molecule type" value="Genomic_DNA"/>
</dbReference>
<gene>
    <name evidence="7" type="ORF">G5B47_16590</name>
</gene>
<dbReference type="SUPFAM" id="SSF54862">
    <property type="entry name" value="4Fe-4S ferredoxins"/>
    <property type="match status" value="1"/>
</dbReference>
<evidence type="ECO:0000256" key="1">
    <source>
        <dbReference type="ARBA" id="ARBA00022485"/>
    </source>
</evidence>
<comment type="caution">
    <text evidence="7">The sequence shown here is derived from an EMBL/GenBank/DDBJ whole genome shotgun (WGS) entry which is preliminary data.</text>
</comment>
<organism evidence="7 8">
    <name type="scientific">Paenibacillus apii</name>
    <dbReference type="NCBI Taxonomy" id="1850370"/>
    <lineage>
        <taxon>Bacteria</taxon>
        <taxon>Bacillati</taxon>
        <taxon>Bacillota</taxon>
        <taxon>Bacilli</taxon>
        <taxon>Bacillales</taxon>
        <taxon>Paenibacillaceae</taxon>
        <taxon>Paenibacillus</taxon>
    </lineage>
</organism>
<dbReference type="Pfam" id="PF13247">
    <property type="entry name" value="Fer4_11"/>
    <property type="match status" value="1"/>
</dbReference>
<evidence type="ECO:0000259" key="6">
    <source>
        <dbReference type="PROSITE" id="PS51379"/>
    </source>
</evidence>
<protein>
    <submittedName>
        <fullName evidence="7">4Fe-4S dicluster domain-containing protein</fullName>
    </submittedName>
</protein>
<keyword evidence="5" id="KW-0411">Iron-sulfur</keyword>